<reference evidence="1" key="2">
    <citation type="submission" date="2021-04" db="EMBL/GenBank/DDBJ databases">
        <authorList>
            <person name="Gilroy R."/>
        </authorList>
    </citation>
    <scope>NUCLEOTIDE SEQUENCE</scope>
    <source>
        <strain evidence="1">ChiGjej4B4-18154</strain>
    </source>
</reference>
<comment type="caution">
    <text evidence="1">The sequence shown here is derived from an EMBL/GenBank/DDBJ whole genome shotgun (WGS) entry which is preliminary data.</text>
</comment>
<dbReference type="EMBL" id="DXBV01000021">
    <property type="protein sequence ID" value="HIZ30052.1"/>
    <property type="molecule type" value="Genomic_DNA"/>
</dbReference>
<reference evidence="1" key="1">
    <citation type="journal article" date="2021" name="PeerJ">
        <title>Extensive microbial diversity within the chicken gut microbiome revealed by metagenomics and culture.</title>
        <authorList>
            <person name="Gilroy R."/>
            <person name="Ravi A."/>
            <person name="Getino M."/>
            <person name="Pursley I."/>
            <person name="Horton D.L."/>
            <person name="Alikhan N.F."/>
            <person name="Baker D."/>
            <person name="Gharbi K."/>
            <person name="Hall N."/>
            <person name="Watson M."/>
            <person name="Adriaenssens E.M."/>
            <person name="Foster-Nyarko E."/>
            <person name="Jarju S."/>
            <person name="Secka A."/>
            <person name="Antonio M."/>
            <person name="Oren A."/>
            <person name="Chaudhuri R.R."/>
            <person name="La Ragione R."/>
            <person name="Hildebrand F."/>
            <person name="Pallen M.J."/>
        </authorList>
    </citation>
    <scope>NUCLEOTIDE SEQUENCE</scope>
    <source>
        <strain evidence="1">ChiGjej4B4-18154</strain>
    </source>
</reference>
<evidence type="ECO:0000313" key="1">
    <source>
        <dbReference type="EMBL" id="HIZ30052.1"/>
    </source>
</evidence>
<gene>
    <name evidence="1" type="ORF">H9813_02310</name>
</gene>
<name>A0A9D2IYY1_9FIRM</name>
<proteinExistence type="predicted"/>
<dbReference type="AlphaFoldDB" id="A0A9D2IYY1"/>
<sequence>MAEKQRFLKIDYIEHNMMIAALLQVLETAGPDLTERAQSLGEKVHACKDGRLFLKEDEFDLALYVMNELRNTYLAADRGCGAMDKFMLRLMKSKYKRVPVR</sequence>
<organism evidence="1 2">
    <name type="scientific">Candidatus Allofournierella merdipullorum</name>
    <dbReference type="NCBI Taxonomy" id="2838595"/>
    <lineage>
        <taxon>Bacteria</taxon>
        <taxon>Bacillati</taxon>
        <taxon>Bacillota</taxon>
        <taxon>Clostridia</taxon>
        <taxon>Eubacteriales</taxon>
        <taxon>Oscillospiraceae</taxon>
        <taxon>Allofournierella</taxon>
    </lineage>
</organism>
<evidence type="ECO:0000313" key="2">
    <source>
        <dbReference type="Proteomes" id="UP000824035"/>
    </source>
</evidence>
<dbReference type="Proteomes" id="UP000824035">
    <property type="component" value="Unassembled WGS sequence"/>
</dbReference>
<accession>A0A9D2IYY1</accession>
<protein>
    <submittedName>
        <fullName evidence="1">Uncharacterized protein</fullName>
    </submittedName>
</protein>